<evidence type="ECO:0000313" key="2">
    <source>
        <dbReference type="EMBL" id="OLF50049.1"/>
    </source>
</evidence>
<dbReference type="EMBL" id="MSJL01000013">
    <property type="protein sequence ID" value="OLF50049.1"/>
    <property type="molecule type" value="Genomic_DNA"/>
</dbReference>
<dbReference type="EMBL" id="UHEN01000001">
    <property type="protein sequence ID" value="SUN08053.1"/>
    <property type="molecule type" value="Genomic_DNA"/>
</dbReference>
<reference evidence="2" key="2">
    <citation type="submission" date="2016-12" db="EMBL/GenBank/DDBJ databases">
        <authorList>
            <person name="Song W.-J."/>
            <person name="Kurnit D.M."/>
        </authorList>
    </citation>
    <scope>NUCLEOTIDE SEQUENCE [LARGE SCALE GENOMIC DNA]</scope>
    <source>
        <strain evidence="2">ATCC 51725</strain>
    </source>
</reference>
<dbReference type="RefSeq" id="WP_075098936.1">
    <property type="nucleotide sequence ID" value="NZ_MSJL01000013.1"/>
</dbReference>
<dbReference type="Gene3D" id="3.30.70.20">
    <property type="match status" value="1"/>
</dbReference>
<protein>
    <submittedName>
        <fullName evidence="2 3">Ferredoxin</fullName>
    </submittedName>
</protein>
<evidence type="ECO:0000313" key="3">
    <source>
        <dbReference type="EMBL" id="SUN08053.1"/>
    </source>
</evidence>
<evidence type="ECO:0000313" key="4">
    <source>
        <dbReference type="Proteomes" id="UP000186437"/>
    </source>
</evidence>
<organism evidence="2 4">
    <name type="scientific">Streptococcus acidominimus</name>
    <dbReference type="NCBI Taxonomy" id="1326"/>
    <lineage>
        <taxon>Bacteria</taxon>
        <taxon>Bacillati</taxon>
        <taxon>Bacillota</taxon>
        <taxon>Bacilli</taxon>
        <taxon>Lactobacillales</taxon>
        <taxon>Streptococcaceae</taxon>
        <taxon>Streptococcus</taxon>
    </lineage>
</organism>
<comment type="cofactor">
    <cofactor evidence="1">
        <name>[4Fe-4S] cluster</name>
        <dbReference type="ChEBI" id="CHEBI:49883"/>
    </cofactor>
</comment>
<dbReference type="PANTHER" id="PTHR39163">
    <property type="entry name" value="FERREDOXIN"/>
    <property type="match status" value="1"/>
</dbReference>
<dbReference type="Proteomes" id="UP000186437">
    <property type="component" value="Unassembled WGS sequence"/>
</dbReference>
<reference evidence="4" key="1">
    <citation type="submission" date="2016-12" db="EMBL/GenBank/DDBJ databases">
        <authorList>
            <person name="Gulvik C.A."/>
        </authorList>
    </citation>
    <scope>NUCLEOTIDE SEQUENCE [LARGE SCALE GENOMIC DNA]</scope>
    <source>
        <strain evidence="4">ATCC 51725</strain>
    </source>
</reference>
<evidence type="ECO:0000256" key="1">
    <source>
        <dbReference type="ARBA" id="ARBA00001966"/>
    </source>
</evidence>
<gene>
    <name evidence="2" type="ORF">BU200_03980</name>
    <name evidence="3" type="ORF">NCTC12957_01641</name>
</gene>
<accession>A0A1Q8EE16</accession>
<dbReference type="InterPro" id="IPR052395">
    <property type="entry name" value="ET_Ferredoxin"/>
</dbReference>
<dbReference type="PANTHER" id="PTHR39163:SF1">
    <property type="entry name" value="FERREDOXIN"/>
    <property type="match status" value="1"/>
</dbReference>
<dbReference type="OrthoDB" id="9801085at2"/>
<dbReference type="AlphaFoldDB" id="A0A1Q8EE16"/>
<sequence length="65" mass="7012">MKVTLYPEKCIACGLCQTISNVFDYDDDGIVLFAEAPQEATIEVNDQADTLLAAKSCPTKAISID</sequence>
<keyword evidence="4" id="KW-1185">Reference proteome</keyword>
<proteinExistence type="predicted"/>
<reference evidence="3 5" key="3">
    <citation type="submission" date="2018-06" db="EMBL/GenBank/DDBJ databases">
        <authorList>
            <consortium name="Pathogen Informatics"/>
            <person name="Doyle S."/>
        </authorList>
    </citation>
    <scope>NUCLEOTIDE SEQUENCE [LARGE SCALE GENOMIC DNA]</scope>
    <source>
        <strain evidence="3 5">NCTC12957</strain>
    </source>
</reference>
<evidence type="ECO:0000313" key="5">
    <source>
        <dbReference type="Proteomes" id="UP000255213"/>
    </source>
</evidence>
<dbReference type="SUPFAM" id="SSF54862">
    <property type="entry name" value="4Fe-4S ferredoxins"/>
    <property type="match status" value="1"/>
</dbReference>
<name>A0A1Q8EE16_STRAI</name>
<dbReference type="Pfam" id="PF13459">
    <property type="entry name" value="Fer4_15"/>
    <property type="match status" value="1"/>
</dbReference>
<dbReference type="Proteomes" id="UP000255213">
    <property type="component" value="Unassembled WGS sequence"/>
</dbReference>